<feature type="compositionally biased region" description="Basic and acidic residues" evidence="2">
    <location>
        <begin position="238"/>
        <end position="250"/>
    </location>
</feature>
<proteinExistence type="predicted"/>
<feature type="compositionally biased region" description="Basic and acidic residues" evidence="2">
    <location>
        <begin position="80"/>
        <end position="103"/>
    </location>
</feature>
<feature type="compositionally biased region" description="Low complexity" evidence="2">
    <location>
        <begin position="347"/>
        <end position="360"/>
    </location>
</feature>
<feature type="region of interest" description="Disordered" evidence="2">
    <location>
        <begin position="1"/>
        <end position="113"/>
    </location>
</feature>
<feature type="coiled-coil region" evidence="1">
    <location>
        <begin position="454"/>
        <end position="609"/>
    </location>
</feature>
<organism evidence="3 4">
    <name type="scientific">Paragonimus westermani</name>
    <dbReference type="NCBI Taxonomy" id="34504"/>
    <lineage>
        <taxon>Eukaryota</taxon>
        <taxon>Metazoa</taxon>
        <taxon>Spiralia</taxon>
        <taxon>Lophotrochozoa</taxon>
        <taxon>Platyhelminthes</taxon>
        <taxon>Trematoda</taxon>
        <taxon>Digenea</taxon>
        <taxon>Plagiorchiida</taxon>
        <taxon>Troglotremata</taxon>
        <taxon>Troglotrematidae</taxon>
        <taxon>Paragonimus</taxon>
    </lineage>
</organism>
<reference evidence="3 4" key="1">
    <citation type="submission" date="2019-07" db="EMBL/GenBank/DDBJ databases">
        <title>Annotation for the trematode Paragonimus westermani.</title>
        <authorList>
            <person name="Choi Y.-J."/>
        </authorList>
    </citation>
    <scope>NUCLEOTIDE SEQUENCE [LARGE SCALE GENOMIC DNA]</scope>
    <source>
        <strain evidence="3">180907_Pwestermani</strain>
    </source>
</reference>
<feature type="compositionally biased region" description="Polar residues" evidence="2">
    <location>
        <begin position="336"/>
        <end position="346"/>
    </location>
</feature>
<name>A0A8T0DJJ8_9TREM</name>
<feature type="region of interest" description="Disordered" evidence="2">
    <location>
        <begin position="303"/>
        <end position="412"/>
    </location>
</feature>
<feature type="compositionally biased region" description="Polar residues" evidence="2">
    <location>
        <begin position="306"/>
        <end position="321"/>
    </location>
</feature>
<dbReference type="InterPro" id="IPR039062">
    <property type="entry name" value="SPAT1"/>
</dbReference>
<dbReference type="OrthoDB" id="9901850at2759"/>
<feature type="compositionally biased region" description="Low complexity" evidence="2">
    <location>
        <begin position="384"/>
        <end position="412"/>
    </location>
</feature>
<dbReference type="PANTHER" id="PTHR14421:SF3">
    <property type="entry name" value="SPERMATOGENESIS-ASSOCIATED PROTEIN 1"/>
    <property type="match status" value="1"/>
</dbReference>
<feature type="compositionally biased region" description="Polar residues" evidence="2">
    <location>
        <begin position="39"/>
        <end position="48"/>
    </location>
</feature>
<dbReference type="EMBL" id="JTDF01003124">
    <property type="protein sequence ID" value="KAF8568069.1"/>
    <property type="molecule type" value="Genomic_DNA"/>
</dbReference>
<dbReference type="Proteomes" id="UP000699462">
    <property type="component" value="Unassembled WGS sequence"/>
</dbReference>
<keyword evidence="1" id="KW-0175">Coiled coil</keyword>
<feature type="region of interest" description="Disordered" evidence="2">
    <location>
        <begin position="238"/>
        <end position="277"/>
    </location>
</feature>
<evidence type="ECO:0000256" key="1">
    <source>
        <dbReference type="SAM" id="Coils"/>
    </source>
</evidence>
<evidence type="ECO:0000256" key="2">
    <source>
        <dbReference type="SAM" id="MobiDB-lite"/>
    </source>
</evidence>
<feature type="compositionally biased region" description="Polar residues" evidence="2">
    <location>
        <begin position="70"/>
        <end position="79"/>
    </location>
</feature>
<comment type="caution">
    <text evidence="3">The sequence shown here is derived from an EMBL/GenBank/DDBJ whole genome shotgun (WGS) entry which is preliminary data.</text>
</comment>
<evidence type="ECO:0000313" key="4">
    <source>
        <dbReference type="Proteomes" id="UP000699462"/>
    </source>
</evidence>
<feature type="compositionally biased region" description="Polar residues" evidence="2">
    <location>
        <begin position="260"/>
        <end position="270"/>
    </location>
</feature>
<accession>A0A8T0DJJ8</accession>
<protein>
    <submittedName>
        <fullName evidence="3">Spermatogenesis-associated protein 1</fullName>
    </submittedName>
</protein>
<sequence length="643" mass="73368">MIKDSNEVEEGHSEVEENQTELVGNGEEINEDGGVVEASSDQPDQNQVESEEAGENCEENRNCEEDPNNAEQIQNQTAENWHKTAEDERQIDEPQVEVTERNQAEGGHSPIENCAIPEEEVENLNSANGEDKPVTPCNSLREMNISPEADLHVYVVPALLWNRDLNTAFSELFKETASVGIIRPDVNMTLAQFRDRIESELTFDFLPKEYVFCKSVGHSLGRTEYSEVYVLDKNALKNSDEDDSRQRDRMSQVVKPKSVSLRTINPQTGTLDLDSHRVSSVAPQWNNSNEGTRMDLPQVLVEGRSRPSTPSVSNARYTTDQGAPYIHPGTYPNEPPRQSQPYTVNGQPQSQPQQWQQPRQSTVIPPQEDRPQATTQAGRQLYSQEPQPLQTQQQRYPQQQQYQQQQQHQQQQYLEKLLTSPRPGQHVPSPLQNSGDPALEMIVAAIDNQREMLYQLENQQQRRLLQMRAEAEERRRLEAEAYERELAEKAKQLKRLEMLEEELRRCTAEAKAAREELMAAKKLWETALEAKESEVTMLRENLDLMRANSSGKETAAMAAAKAELNEVRAQLKMMQDRYTEVQEELEKRRKIAEERLQNVSDDVNLLRRKLSLVYEAVKEPPKVEVITVAPEHKDTKTIGVGVE</sequence>
<evidence type="ECO:0000313" key="3">
    <source>
        <dbReference type="EMBL" id="KAF8568069.1"/>
    </source>
</evidence>
<dbReference type="AlphaFoldDB" id="A0A8T0DJJ8"/>
<gene>
    <name evidence="3" type="ORF">P879_09391</name>
</gene>
<dbReference type="PANTHER" id="PTHR14421">
    <property type="entry name" value="SPERMATOGENESIS-ASSOCIATED PROTEIN 1"/>
    <property type="match status" value="1"/>
</dbReference>
<feature type="compositionally biased region" description="Polar residues" evidence="2">
    <location>
        <begin position="372"/>
        <end position="383"/>
    </location>
</feature>
<keyword evidence="4" id="KW-1185">Reference proteome</keyword>
<feature type="compositionally biased region" description="Basic and acidic residues" evidence="2">
    <location>
        <begin position="1"/>
        <end position="15"/>
    </location>
</feature>